<evidence type="ECO:0000256" key="2">
    <source>
        <dbReference type="ARBA" id="ARBA00022771"/>
    </source>
</evidence>
<evidence type="ECO:0000313" key="9">
    <source>
        <dbReference type="Proteomes" id="UP000019118"/>
    </source>
</evidence>
<keyword evidence="9" id="KW-1185">Reference proteome</keyword>
<dbReference type="PROSITE" id="PS50950">
    <property type="entry name" value="ZF_THAP"/>
    <property type="match status" value="1"/>
</dbReference>
<dbReference type="InterPro" id="IPR052224">
    <property type="entry name" value="THAP_domain_protein"/>
</dbReference>
<evidence type="ECO:0000256" key="1">
    <source>
        <dbReference type="ARBA" id="ARBA00022723"/>
    </source>
</evidence>
<feature type="domain" description="THAP-type" evidence="7">
    <location>
        <begin position="1"/>
        <end position="81"/>
    </location>
</feature>
<gene>
    <name evidence="8" type="primary">109537059</name>
</gene>
<dbReference type="AlphaFoldDB" id="A0AAR5PE31"/>
<dbReference type="Gene3D" id="6.20.210.20">
    <property type="entry name" value="THAP domain"/>
    <property type="match status" value="1"/>
</dbReference>
<dbReference type="GO" id="GO:0008270">
    <property type="term" value="F:zinc ion binding"/>
    <property type="evidence" value="ECO:0007669"/>
    <property type="project" value="UniProtKB-KW"/>
</dbReference>
<keyword evidence="3" id="KW-0862">Zinc</keyword>
<evidence type="ECO:0000256" key="6">
    <source>
        <dbReference type="SAM" id="MobiDB-lite"/>
    </source>
</evidence>
<dbReference type="SMART" id="SM00692">
    <property type="entry name" value="DM3"/>
    <property type="match status" value="1"/>
</dbReference>
<dbReference type="GO" id="GO:0003677">
    <property type="term" value="F:DNA binding"/>
    <property type="evidence" value="ECO:0007669"/>
    <property type="project" value="UniProtKB-UniRule"/>
</dbReference>
<accession>A0AAR5PE31</accession>
<evidence type="ECO:0000256" key="5">
    <source>
        <dbReference type="PROSITE-ProRule" id="PRU00309"/>
    </source>
</evidence>
<dbReference type="PANTHER" id="PTHR46927:SF3">
    <property type="entry name" value="THAP-TYPE DOMAIN-CONTAINING PROTEIN"/>
    <property type="match status" value="1"/>
</dbReference>
<dbReference type="Pfam" id="PF05485">
    <property type="entry name" value="THAP"/>
    <property type="match status" value="1"/>
</dbReference>
<feature type="region of interest" description="Disordered" evidence="6">
    <location>
        <begin position="84"/>
        <end position="125"/>
    </location>
</feature>
<proteinExistence type="predicted"/>
<name>A0AAR5PE31_DENPD</name>
<keyword evidence="4 5" id="KW-0238">DNA-binding</keyword>
<dbReference type="SMART" id="SM00980">
    <property type="entry name" value="THAP"/>
    <property type="match status" value="1"/>
</dbReference>
<keyword evidence="1" id="KW-0479">Metal-binding</keyword>
<evidence type="ECO:0000256" key="3">
    <source>
        <dbReference type="ARBA" id="ARBA00022833"/>
    </source>
</evidence>
<protein>
    <recommendedName>
        <fullName evidence="7">THAP-type domain-containing protein</fullName>
    </recommendedName>
</protein>
<feature type="region of interest" description="Disordered" evidence="6">
    <location>
        <begin position="281"/>
        <end position="300"/>
    </location>
</feature>
<evidence type="ECO:0000256" key="4">
    <source>
        <dbReference type="ARBA" id="ARBA00023125"/>
    </source>
</evidence>
<organism evidence="8 9">
    <name type="scientific">Dendroctonus ponderosae</name>
    <name type="common">Mountain pine beetle</name>
    <dbReference type="NCBI Taxonomy" id="77166"/>
    <lineage>
        <taxon>Eukaryota</taxon>
        <taxon>Metazoa</taxon>
        <taxon>Ecdysozoa</taxon>
        <taxon>Arthropoda</taxon>
        <taxon>Hexapoda</taxon>
        <taxon>Insecta</taxon>
        <taxon>Pterygota</taxon>
        <taxon>Neoptera</taxon>
        <taxon>Endopterygota</taxon>
        <taxon>Coleoptera</taxon>
        <taxon>Polyphaga</taxon>
        <taxon>Cucujiformia</taxon>
        <taxon>Curculionidae</taxon>
        <taxon>Scolytinae</taxon>
        <taxon>Dendroctonus</taxon>
    </lineage>
</organism>
<dbReference type="Proteomes" id="UP000019118">
    <property type="component" value="Unassembled WGS sequence"/>
</dbReference>
<dbReference type="PANTHER" id="PTHR46927">
    <property type="entry name" value="AGAP005574-PA"/>
    <property type="match status" value="1"/>
</dbReference>
<dbReference type="SUPFAM" id="SSF57716">
    <property type="entry name" value="Glucocorticoid receptor-like (DNA-binding domain)"/>
    <property type="match status" value="1"/>
</dbReference>
<dbReference type="InterPro" id="IPR006612">
    <property type="entry name" value="THAP_Znf"/>
</dbReference>
<evidence type="ECO:0000259" key="7">
    <source>
        <dbReference type="PROSITE" id="PS50950"/>
    </source>
</evidence>
<dbReference type="InterPro" id="IPR038441">
    <property type="entry name" value="THAP_Znf_sf"/>
</dbReference>
<reference evidence="8" key="2">
    <citation type="submission" date="2024-08" db="UniProtKB">
        <authorList>
            <consortium name="EnsemblMetazoa"/>
        </authorList>
    </citation>
    <scope>IDENTIFICATION</scope>
</reference>
<sequence>MVKSCSALNCLERWERNIKKKFHRIPQKDLELRTKWLNALRRINYDPKDAFICEKHFTASDYEINVHGNKNLKKGAVPSVFEFTGRPSKRTSKQIKPQRLASVQDAVKKSQLSGDETKNGKEAFLNDDEIEANLSSPISAENQQQSDEERPITNDSVKHASAGFLNKSTEEDPSPLKSEAVYIKSEIMNQLALVHFQPDELETNKRLQIRKETADNFENLKTKHLDQPEMQHQCAVFDSTETKDYSTSENEESKIKCETPLKQSRMRLDPNKMDNVSSISALNDSTEDHPSTANSDEHQTISYKRNRRDPIYFGDFENADLDCPVKRSRFWRVAHEIVLKQKQRIKYYQCKERRQNDQILKLKRLLKEATRTECEKAK</sequence>
<keyword evidence="2 5" id="KW-0863">Zinc-finger</keyword>
<dbReference type="EnsemblMetazoa" id="XM_019903583.1">
    <property type="protein sequence ID" value="XP_019759142.1"/>
    <property type="gene ID" value="LOC109537059"/>
</dbReference>
<feature type="compositionally biased region" description="Basic and acidic residues" evidence="6">
    <location>
        <begin position="286"/>
        <end position="299"/>
    </location>
</feature>
<reference evidence="9" key="1">
    <citation type="journal article" date="2013" name="Genome Biol.">
        <title>Draft genome of the mountain pine beetle, Dendroctonus ponderosae Hopkins, a major forest pest.</title>
        <authorList>
            <person name="Keeling C.I."/>
            <person name="Yuen M.M."/>
            <person name="Liao N.Y."/>
            <person name="Docking T.R."/>
            <person name="Chan S.K."/>
            <person name="Taylor G.A."/>
            <person name="Palmquist D.L."/>
            <person name="Jackman S.D."/>
            <person name="Nguyen A."/>
            <person name="Li M."/>
            <person name="Henderson H."/>
            <person name="Janes J.K."/>
            <person name="Zhao Y."/>
            <person name="Pandoh P."/>
            <person name="Moore R."/>
            <person name="Sperling F.A."/>
            <person name="Huber D.P."/>
            <person name="Birol I."/>
            <person name="Jones S.J."/>
            <person name="Bohlmann J."/>
        </authorList>
    </citation>
    <scope>NUCLEOTIDE SEQUENCE</scope>
</reference>
<evidence type="ECO:0000313" key="8">
    <source>
        <dbReference type="EnsemblMetazoa" id="XP_019759142.1"/>
    </source>
</evidence>